<keyword evidence="5 9" id="KW-0378">Hydrolase</keyword>
<name>A0A9W4KFP5_9EURO</name>
<sequence length="317" mass="35347">MWSIPVILSLLIAPLSPVAAKGHQKSCVIKSGGSNVTDDAPAILKAFKDCGQNGRIVFEPKTYYVNSVMNISWLENVDIDVRGTLLWSNDIPYWLNNSMDVGYQNQSTALIIGGNNVRINGYEKGTFDGNGDYWYQWISEQPNTSNYPGRPHGVTFDKLTNSVIRSLTFLRSQMWYVRNRILVSKTPPCGLCLLTANLQRTMSTINSHNVLLDSILVNNTGNWAQSSNTDGADTIRSSHIAFNNWTVYNGDDSLSMKANSTDITITNCKFYDGLGIAMGSIGQYNDQFETIERITVENVEYDNTLHAVSDRRDTDTI</sequence>
<comment type="similarity">
    <text evidence="2 9">Belongs to the glycosyl hydrolase 28 family.</text>
</comment>
<dbReference type="GO" id="GO:0004650">
    <property type="term" value="F:polygalacturonase activity"/>
    <property type="evidence" value="ECO:0007669"/>
    <property type="project" value="InterPro"/>
</dbReference>
<evidence type="ECO:0000256" key="5">
    <source>
        <dbReference type="ARBA" id="ARBA00022801"/>
    </source>
</evidence>
<evidence type="ECO:0000256" key="6">
    <source>
        <dbReference type="ARBA" id="ARBA00023180"/>
    </source>
</evidence>
<proteinExistence type="inferred from homology"/>
<feature type="chain" id="PRO_5040873871" evidence="10">
    <location>
        <begin position="21"/>
        <end position="317"/>
    </location>
</feature>
<dbReference type="InterPro" id="IPR012334">
    <property type="entry name" value="Pectin_lyas_fold"/>
</dbReference>
<dbReference type="GO" id="GO:0005576">
    <property type="term" value="C:extracellular region"/>
    <property type="evidence" value="ECO:0007669"/>
    <property type="project" value="UniProtKB-SubCell"/>
</dbReference>
<dbReference type="Pfam" id="PF00295">
    <property type="entry name" value="Glyco_hydro_28"/>
    <property type="match status" value="1"/>
</dbReference>
<reference evidence="11" key="1">
    <citation type="submission" date="2021-07" db="EMBL/GenBank/DDBJ databases">
        <authorList>
            <person name="Branca A.L. A."/>
        </authorList>
    </citation>
    <scope>NUCLEOTIDE SEQUENCE</scope>
</reference>
<evidence type="ECO:0000256" key="2">
    <source>
        <dbReference type="ARBA" id="ARBA00008834"/>
    </source>
</evidence>
<dbReference type="EMBL" id="CAJVRC010000863">
    <property type="protein sequence ID" value="CAG8898007.1"/>
    <property type="molecule type" value="Genomic_DNA"/>
</dbReference>
<evidence type="ECO:0000256" key="8">
    <source>
        <dbReference type="ARBA" id="ARBA00023316"/>
    </source>
</evidence>
<dbReference type="PANTHER" id="PTHR31736">
    <property type="match status" value="1"/>
</dbReference>
<dbReference type="InterPro" id="IPR011050">
    <property type="entry name" value="Pectin_lyase_fold/virulence"/>
</dbReference>
<gene>
    <name evidence="11" type="ORF">PEGY_LOCUS4854</name>
</gene>
<dbReference type="InterPro" id="IPR000743">
    <property type="entry name" value="Glyco_hydro_28"/>
</dbReference>
<evidence type="ECO:0000256" key="3">
    <source>
        <dbReference type="ARBA" id="ARBA00022525"/>
    </source>
</evidence>
<evidence type="ECO:0000313" key="11">
    <source>
        <dbReference type="EMBL" id="CAG8898007.1"/>
    </source>
</evidence>
<accession>A0A9W4KFP5</accession>
<keyword evidence="12" id="KW-1185">Reference proteome</keyword>
<comment type="subcellular location">
    <subcellularLocation>
        <location evidence="1">Secreted</location>
    </subcellularLocation>
</comment>
<keyword evidence="3" id="KW-0964">Secreted</keyword>
<dbReference type="OrthoDB" id="187139at2759"/>
<evidence type="ECO:0000313" key="12">
    <source>
        <dbReference type="Proteomes" id="UP001154252"/>
    </source>
</evidence>
<keyword evidence="7 9" id="KW-0326">Glycosidase</keyword>
<dbReference type="GO" id="GO:0071555">
    <property type="term" value="P:cell wall organization"/>
    <property type="evidence" value="ECO:0007669"/>
    <property type="project" value="UniProtKB-KW"/>
</dbReference>
<dbReference type="SUPFAM" id="SSF51126">
    <property type="entry name" value="Pectin lyase-like"/>
    <property type="match status" value="1"/>
</dbReference>
<comment type="caution">
    <text evidence="11">The sequence shown here is derived from an EMBL/GenBank/DDBJ whole genome shotgun (WGS) entry which is preliminary data.</text>
</comment>
<dbReference type="Proteomes" id="UP001154252">
    <property type="component" value="Unassembled WGS sequence"/>
</dbReference>
<keyword evidence="4 10" id="KW-0732">Signal</keyword>
<dbReference type="Gene3D" id="2.160.20.10">
    <property type="entry name" value="Single-stranded right-handed beta-helix, Pectin lyase-like"/>
    <property type="match status" value="1"/>
</dbReference>
<evidence type="ECO:0000256" key="9">
    <source>
        <dbReference type="RuleBase" id="RU361169"/>
    </source>
</evidence>
<protein>
    <submittedName>
        <fullName evidence="11">Uncharacterized protein</fullName>
    </submittedName>
</protein>
<evidence type="ECO:0000256" key="10">
    <source>
        <dbReference type="SAM" id="SignalP"/>
    </source>
</evidence>
<evidence type="ECO:0000256" key="4">
    <source>
        <dbReference type="ARBA" id="ARBA00022729"/>
    </source>
</evidence>
<feature type="signal peptide" evidence="10">
    <location>
        <begin position="1"/>
        <end position="20"/>
    </location>
</feature>
<evidence type="ECO:0000256" key="1">
    <source>
        <dbReference type="ARBA" id="ARBA00004613"/>
    </source>
</evidence>
<dbReference type="GO" id="GO:0005975">
    <property type="term" value="P:carbohydrate metabolic process"/>
    <property type="evidence" value="ECO:0007669"/>
    <property type="project" value="InterPro"/>
</dbReference>
<keyword evidence="8" id="KW-0961">Cell wall biogenesis/degradation</keyword>
<dbReference type="PANTHER" id="PTHR31736:SF8">
    <property type="entry name" value="PUTATIVE (AFU_ORTHOLOGUE AFUA_7G06410)-RELATED"/>
    <property type="match status" value="1"/>
</dbReference>
<keyword evidence="6" id="KW-0325">Glycoprotein</keyword>
<dbReference type="AlphaFoldDB" id="A0A9W4KFP5"/>
<organism evidence="11 12">
    <name type="scientific">Penicillium egyptiacum</name>
    <dbReference type="NCBI Taxonomy" id="1303716"/>
    <lineage>
        <taxon>Eukaryota</taxon>
        <taxon>Fungi</taxon>
        <taxon>Dikarya</taxon>
        <taxon>Ascomycota</taxon>
        <taxon>Pezizomycotina</taxon>
        <taxon>Eurotiomycetes</taxon>
        <taxon>Eurotiomycetidae</taxon>
        <taxon>Eurotiales</taxon>
        <taxon>Aspergillaceae</taxon>
        <taxon>Penicillium</taxon>
    </lineage>
</organism>
<evidence type="ECO:0000256" key="7">
    <source>
        <dbReference type="ARBA" id="ARBA00023295"/>
    </source>
</evidence>